<keyword evidence="3" id="KW-1185">Reference proteome</keyword>
<accession>A0A4R8PVN9</accession>
<comment type="caution">
    <text evidence="2">The sequence shown here is derived from an EMBL/GenBank/DDBJ whole genome shotgun (WGS) entry which is preliminary data.</text>
</comment>
<reference evidence="2 3" key="1">
    <citation type="submission" date="2018-11" db="EMBL/GenBank/DDBJ databases">
        <title>Genome sequence and assembly of Colletotrichum spinosum.</title>
        <authorList>
            <person name="Gan P."/>
            <person name="Shirasu K."/>
        </authorList>
    </citation>
    <scope>NUCLEOTIDE SEQUENCE [LARGE SCALE GENOMIC DNA]</scope>
    <source>
        <strain evidence="2 3">CBS 515.97</strain>
    </source>
</reference>
<feature type="chain" id="PRO_5020844671" evidence="1">
    <location>
        <begin position="20"/>
        <end position="127"/>
    </location>
</feature>
<name>A0A4R8PVN9_9PEZI</name>
<keyword evidence="1" id="KW-0732">Signal</keyword>
<dbReference type="EMBL" id="QAPG01000160">
    <property type="protein sequence ID" value="TDZ29911.1"/>
    <property type="molecule type" value="Genomic_DNA"/>
</dbReference>
<dbReference type="AlphaFoldDB" id="A0A4R8PVN9"/>
<gene>
    <name evidence="2" type="ORF">C8035_v003777</name>
</gene>
<evidence type="ECO:0000256" key="1">
    <source>
        <dbReference type="SAM" id="SignalP"/>
    </source>
</evidence>
<dbReference type="Proteomes" id="UP000295083">
    <property type="component" value="Unassembled WGS sequence"/>
</dbReference>
<sequence length="127" mass="13443">MQFPYTLTLAALLAAAAEAASTCLGGAPVPPLETRKFYPFSRLPNGIDVATFDGGFVNYAAPSINSKNGVLEITNNSRWKKIICPIAEDLSECYWINAHDSCKSTTVIGTSIILVGFIPPPAAPGGR</sequence>
<evidence type="ECO:0000313" key="3">
    <source>
        <dbReference type="Proteomes" id="UP000295083"/>
    </source>
</evidence>
<feature type="signal peptide" evidence="1">
    <location>
        <begin position="1"/>
        <end position="19"/>
    </location>
</feature>
<organism evidence="2 3">
    <name type="scientific">Colletotrichum spinosum</name>
    <dbReference type="NCBI Taxonomy" id="1347390"/>
    <lineage>
        <taxon>Eukaryota</taxon>
        <taxon>Fungi</taxon>
        <taxon>Dikarya</taxon>
        <taxon>Ascomycota</taxon>
        <taxon>Pezizomycotina</taxon>
        <taxon>Sordariomycetes</taxon>
        <taxon>Hypocreomycetidae</taxon>
        <taxon>Glomerellales</taxon>
        <taxon>Glomerellaceae</taxon>
        <taxon>Colletotrichum</taxon>
        <taxon>Colletotrichum orbiculare species complex</taxon>
    </lineage>
</organism>
<protein>
    <submittedName>
        <fullName evidence="2">Uncharacterized protein</fullName>
    </submittedName>
</protein>
<proteinExistence type="predicted"/>
<evidence type="ECO:0000313" key="2">
    <source>
        <dbReference type="EMBL" id="TDZ29911.1"/>
    </source>
</evidence>